<dbReference type="InterPro" id="IPR051207">
    <property type="entry name" value="ComplexI_NDUFA9_subunit"/>
</dbReference>
<keyword evidence="3" id="KW-1185">Reference proteome</keyword>
<evidence type="ECO:0000313" key="2">
    <source>
        <dbReference type="EMBL" id="AKO66033.1"/>
    </source>
</evidence>
<dbReference type="GO" id="GO:0044877">
    <property type="term" value="F:protein-containing complex binding"/>
    <property type="evidence" value="ECO:0007669"/>
    <property type="project" value="TreeGrafter"/>
</dbReference>
<dbReference type="InterPro" id="IPR036291">
    <property type="entry name" value="NAD(P)-bd_dom_sf"/>
</dbReference>
<accession>A0A0H4J2Q4</accession>
<dbReference type="PANTHER" id="PTHR12126">
    <property type="entry name" value="NADH-UBIQUINONE OXIDOREDUCTASE 39 KDA SUBUNIT-RELATED"/>
    <property type="match status" value="1"/>
</dbReference>
<dbReference type="Proteomes" id="UP000066549">
    <property type="component" value="Chromosome"/>
</dbReference>
<sequence length="294" mass="33667">MSKIVIFGGSGFIGSELIIKLANYKNFQIDVITRNKKNIHPLKVLPNVRFHEINSFNSAAIERYIRGSEIVINLMGILHEDKKNLFKTIHTIYPKIIQNLCIKNKVKKFIHMSALKSETNASNYLESKHMGEKQLSQKNHQLKTFILKPSIIFGADDNFINMFFKVMKISPIMAVISPNSLFQPISVKDLVLIITALVQNNSFKSRTFELGGPKTYSFIDILKAIKKIKKLRCILLSLPKVFDKILVAVLELSPRKIITRDNLKSLQVDNVCEINHSYEFLSELNELETHINKL</sequence>
<dbReference type="SUPFAM" id="SSF51735">
    <property type="entry name" value="NAD(P)-binding Rossmann-fold domains"/>
    <property type="match status" value="1"/>
</dbReference>
<dbReference type="InterPro" id="IPR001509">
    <property type="entry name" value="Epimerase_deHydtase"/>
</dbReference>
<name>A0A0H4J2Q4_9PROT</name>
<evidence type="ECO:0000259" key="1">
    <source>
        <dbReference type="Pfam" id="PF01370"/>
    </source>
</evidence>
<feature type="domain" description="NAD-dependent epimerase/dehydratase" evidence="1">
    <location>
        <begin position="4"/>
        <end position="211"/>
    </location>
</feature>
<dbReference type="Pfam" id="PF01370">
    <property type="entry name" value="Epimerase"/>
    <property type="match status" value="1"/>
</dbReference>
<dbReference type="PANTHER" id="PTHR12126:SF11">
    <property type="entry name" value="NADH DEHYDROGENASE [UBIQUINONE] 1 ALPHA SUBCOMPLEX SUBUNIT 9, MITOCHONDRIAL"/>
    <property type="match status" value="1"/>
</dbReference>
<dbReference type="OrthoDB" id="5292533at2"/>
<proteinExistence type="predicted"/>
<evidence type="ECO:0000313" key="3">
    <source>
        <dbReference type="Proteomes" id="UP000066549"/>
    </source>
</evidence>
<dbReference type="Gene3D" id="3.40.50.720">
    <property type="entry name" value="NAD(P)-binding Rossmann-like Domain"/>
    <property type="match status" value="1"/>
</dbReference>
<dbReference type="AlphaFoldDB" id="A0A0H4J2Q4"/>
<dbReference type="EMBL" id="CP011002">
    <property type="protein sequence ID" value="AKO66033.1"/>
    <property type="molecule type" value="Genomic_DNA"/>
</dbReference>
<gene>
    <name evidence="2" type="ORF">VI33_04815</name>
</gene>
<reference evidence="2 3" key="1">
    <citation type="submission" date="2015-03" db="EMBL/GenBank/DDBJ databases">
        <title>Comparative analysis of the OM43 clade including a novel species from Red Sea uncovers genomic and metabolic diversity among marine methylotrophs.</title>
        <authorList>
            <person name="Jimenez-Infante F."/>
            <person name="Ngugi D.K."/>
            <person name="Vinu M."/>
            <person name="Alam I."/>
            <person name="Kamau A."/>
            <person name="Blom J."/>
            <person name="Bajic V.B."/>
            <person name="Stingl U."/>
        </authorList>
    </citation>
    <scope>NUCLEOTIDE SEQUENCE [LARGE SCALE GENOMIC DNA]</scope>
    <source>
        <strain evidence="2 3">MBRSH7</strain>
    </source>
</reference>
<protein>
    <recommendedName>
        <fullName evidence="1">NAD-dependent epimerase/dehydratase domain-containing protein</fullName>
    </recommendedName>
</protein>
<organism evidence="2 3">
    <name type="scientific">Methylophilales bacterium MBRS-H7</name>
    <dbReference type="NCBI Taxonomy" id="1623450"/>
    <lineage>
        <taxon>Bacteria</taxon>
        <taxon>Pseudomonadati</taxon>
        <taxon>Pseudomonadota</taxon>
        <taxon>Betaproteobacteria</taxon>
        <taxon>Nitrosomonadales</taxon>
        <taxon>OM43 clade</taxon>
    </lineage>
</organism>